<protein>
    <submittedName>
        <fullName evidence="1">Anti-sigma factor</fullName>
    </submittedName>
</protein>
<dbReference type="AlphaFoldDB" id="A0A654U554"/>
<evidence type="ECO:0000313" key="2">
    <source>
        <dbReference type="Proteomes" id="UP000046680"/>
    </source>
</evidence>
<dbReference type="EMBL" id="CGCX01001691">
    <property type="protein sequence ID" value="CFR99782.1"/>
    <property type="molecule type" value="Genomic_DNA"/>
</dbReference>
<accession>A0A654U554</accession>
<evidence type="ECO:0000313" key="1">
    <source>
        <dbReference type="EMBL" id="CFR99782.1"/>
    </source>
</evidence>
<sequence length="96" mass="10301">MADLRLAVDEVCTRLIRSALPDATLRLVVDPRKDEVVVEASAACDTHDVVAPGSFSWHVLTALADDVQTFHDGRQPDVAGSVFGITLTARRAASSR</sequence>
<organism evidence="1 2">
    <name type="scientific">Mycobacterium tuberculosis</name>
    <dbReference type="NCBI Taxonomy" id="1773"/>
    <lineage>
        <taxon>Bacteria</taxon>
        <taxon>Bacillati</taxon>
        <taxon>Actinomycetota</taxon>
        <taxon>Actinomycetes</taxon>
        <taxon>Mycobacteriales</taxon>
        <taxon>Mycobacteriaceae</taxon>
        <taxon>Mycobacterium</taxon>
        <taxon>Mycobacterium tuberculosis complex</taxon>
    </lineage>
</organism>
<proteinExistence type="predicted"/>
<gene>
    <name evidence="1" type="primary">rsbW</name>
    <name evidence="1" type="ORF">ERS007657_03476</name>
</gene>
<reference evidence="1 2" key="1">
    <citation type="submission" date="2015-03" db="EMBL/GenBank/DDBJ databases">
        <authorList>
            <consortium name="Pathogen Informatics"/>
        </authorList>
    </citation>
    <scope>NUCLEOTIDE SEQUENCE [LARGE SCALE GENOMIC DNA]</scope>
    <source>
        <strain evidence="1 2">C09601061</strain>
    </source>
</reference>
<dbReference type="Proteomes" id="UP000046680">
    <property type="component" value="Unassembled WGS sequence"/>
</dbReference>
<name>A0A654U554_MYCTX</name>